<evidence type="ECO:0000256" key="2">
    <source>
        <dbReference type="SAM" id="SignalP"/>
    </source>
</evidence>
<dbReference type="EC" id="5.2.1.8" evidence="1"/>
<dbReference type="PANTHER" id="PTHR47717:SF1">
    <property type="entry name" value="PEPTIDYL-PROLYL CIS-TRANS ISOMERASE FKBP19, CHLOROPLASTIC"/>
    <property type="match status" value="1"/>
</dbReference>
<dbReference type="Pfam" id="PF00254">
    <property type="entry name" value="FKBP_C"/>
    <property type="match status" value="1"/>
</dbReference>
<comment type="caution">
    <text evidence="4">The sequence shown here is derived from an EMBL/GenBank/DDBJ whole genome shotgun (WGS) entry which is preliminary data.</text>
</comment>
<keyword evidence="5" id="KW-1185">Reference proteome</keyword>
<dbReference type="InterPro" id="IPR001179">
    <property type="entry name" value="PPIase_FKBP_dom"/>
</dbReference>
<dbReference type="AlphaFoldDB" id="A0AAD3H8Z1"/>
<dbReference type="PROSITE" id="PS50059">
    <property type="entry name" value="FKBP_PPIASE"/>
    <property type="match status" value="1"/>
</dbReference>
<dbReference type="InterPro" id="IPR044208">
    <property type="entry name" value="FKBP19-like"/>
</dbReference>
<dbReference type="EMBL" id="BLLK01000047">
    <property type="protein sequence ID" value="GFH54616.1"/>
    <property type="molecule type" value="Genomic_DNA"/>
</dbReference>
<dbReference type="Gene3D" id="3.10.50.40">
    <property type="match status" value="1"/>
</dbReference>
<evidence type="ECO:0000256" key="1">
    <source>
        <dbReference type="PROSITE-ProRule" id="PRU00277"/>
    </source>
</evidence>
<evidence type="ECO:0000313" key="5">
    <source>
        <dbReference type="Proteomes" id="UP001054902"/>
    </source>
</evidence>
<dbReference type="Proteomes" id="UP001054902">
    <property type="component" value="Unassembled WGS sequence"/>
</dbReference>
<dbReference type="PANTHER" id="PTHR47717">
    <property type="entry name" value="PEPTIDYL-PROLYL CIS-TRANS ISOMERASE FKBP19, CHLOROPLASTIC"/>
    <property type="match status" value="1"/>
</dbReference>
<feature type="domain" description="PPIase FKBP-type" evidence="3">
    <location>
        <begin position="119"/>
        <end position="234"/>
    </location>
</feature>
<feature type="chain" id="PRO_5042070923" description="peptidylprolyl isomerase" evidence="2">
    <location>
        <begin position="17"/>
        <end position="234"/>
    </location>
</feature>
<keyword evidence="1" id="KW-0413">Isomerase</keyword>
<evidence type="ECO:0000313" key="4">
    <source>
        <dbReference type="EMBL" id="GFH54616.1"/>
    </source>
</evidence>
<protein>
    <recommendedName>
        <fullName evidence="1">peptidylprolyl isomerase</fullName>
        <ecNumber evidence="1">5.2.1.8</ecNumber>
    </recommendedName>
</protein>
<reference evidence="4 5" key="1">
    <citation type="journal article" date="2021" name="Sci. Rep.">
        <title>The genome of the diatom Chaetoceros tenuissimus carries an ancient integrated fragment of an extant virus.</title>
        <authorList>
            <person name="Hongo Y."/>
            <person name="Kimura K."/>
            <person name="Takaki Y."/>
            <person name="Yoshida Y."/>
            <person name="Baba S."/>
            <person name="Kobayashi G."/>
            <person name="Nagasaki K."/>
            <person name="Hano T."/>
            <person name="Tomaru Y."/>
        </authorList>
    </citation>
    <scope>NUCLEOTIDE SEQUENCE [LARGE SCALE GENOMIC DNA]</scope>
    <source>
        <strain evidence="4 5">NIES-3715</strain>
    </source>
</reference>
<sequence length="234" mass="25592">MKFPILFAFLIGSCAAFSTNRPSKASPSLVNRRDLMKAAPVALSIIFPMNAWAGIDPNALKSIKVEGDQSGAQQRLRQLAADSDPAPKEVTDVVFEQLPSGVSYGDYREGKGDTVVKQGSKVAVEMTIRIKSFATANEPGGVKYFSTKQDTDFNELAWTIGSGELLPGLEEGMLGMKKGGIRRIEIPSTQVFSARNNNQLPQPSEKNKDGQRRYNSMFKTDATLLFEVLATRIK</sequence>
<keyword evidence="2" id="KW-0732">Signal</keyword>
<dbReference type="InterPro" id="IPR046357">
    <property type="entry name" value="PPIase_dom_sf"/>
</dbReference>
<feature type="signal peptide" evidence="2">
    <location>
        <begin position="1"/>
        <end position="16"/>
    </location>
</feature>
<keyword evidence="1" id="KW-0697">Rotamase</keyword>
<accession>A0AAD3H8Z1</accession>
<dbReference type="GO" id="GO:0003755">
    <property type="term" value="F:peptidyl-prolyl cis-trans isomerase activity"/>
    <property type="evidence" value="ECO:0007669"/>
    <property type="project" value="UniProtKB-KW"/>
</dbReference>
<dbReference type="SUPFAM" id="SSF54534">
    <property type="entry name" value="FKBP-like"/>
    <property type="match status" value="1"/>
</dbReference>
<gene>
    <name evidence="4" type="ORF">CTEN210_11092</name>
</gene>
<proteinExistence type="predicted"/>
<organism evidence="4 5">
    <name type="scientific">Chaetoceros tenuissimus</name>
    <dbReference type="NCBI Taxonomy" id="426638"/>
    <lineage>
        <taxon>Eukaryota</taxon>
        <taxon>Sar</taxon>
        <taxon>Stramenopiles</taxon>
        <taxon>Ochrophyta</taxon>
        <taxon>Bacillariophyta</taxon>
        <taxon>Coscinodiscophyceae</taxon>
        <taxon>Chaetocerotophycidae</taxon>
        <taxon>Chaetocerotales</taxon>
        <taxon>Chaetocerotaceae</taxon>
        <taxon>Chaetoceros</taxon>
    </lineage>
</organism>
<comment type="catalytic activity">
    <reaction evidence="1">
        <text>[protein]-peptidylproline (omega=180) = [protein]-peptidylproline (omega=0)</text>
        <dbReference type="Rhea" id="RHEA:16237"/>
        <dbReference type="Rhea" id="RHEA-COMP:10747"/>
        <dbReference type="Rhea" id="RHEA-COMP:10748"/>
        <dbReference type="ChEBI" id="CHEBI:83833"/>
        <dbReference type="ChEBI" id="CHEBI:83834"/>
        <dbReference type="EC" id="5.2.1.8"/>
    </reaction>
</comment>
<name>A0AAD3H8Z1_9STRA</name>
<evidence type="ECO:0000259" key="3">
    <source>
        <dbReference type="PROSITE" id="PS50059"/>
    </source>
</evidence>